<dbReference type="CDD" id="cd05793">
    <property type="entry name" value="S1_IF1A"/>
    <property type="match status" value="1"/>
</dbReference>
<dbReference type="HAMAP" id="MF_00216">
    <property type="entry name" value="aIF_1A"/>
    <property type="match status" value="1"/>
</dbReference>
<dbReference type="InterPro" id="IPR012340">
    <property type="entry name" value="NA-bd_OB-fold"/>
</dbReference>
<protein>
    <recommendedName>
        <fullName evidence="3">S1-like domain-containing protein</fullName>
    </recommendedName>
</protein>
<evidence type="ECO:0000256" key="2">
    <source>
        <dbReference type="SAM" id="MobiDB-lite"/>
    </source>
</evidence>
<dbReference type="PROSITE" id="PS50832">
    <property type="entry name" value="S1_IF1_TYPE"/>
    <property type="match status" value="1"/>
</dbReference>
<feature type="domain" description="S1-like" evidence="3">
    <location>
        <begin position="22"/>
        <end position="100"/>
    </location>
</feature>
<feature type="region of interest" description="Disordered" evidence="2">
    <location>
        <begin position="1"/>
        <end position="22"/>
    </location>
</feature>
<keyword evidence="1" id="KW-0396">Initiation factor</keyword>
<dbReference type="SMART" id="SM00652">
    <property type="entry name" value="eIF1a"/>
    <property type="match status" value="1"/>
</dbReference>
<dbReference type="InterPro" id="IPR001253">
    <property type="entry name" value="TIF_eIF-1A"/>
</dbReference>
<dbReference type="SUPFAM" id="SSF50249">
    <property type="entry name" value="Nucleic acid-binding proteins"/>
    <property type="match status" value="1"/>
</dbReference>
<gene>
    <name evidence="4" type="ORF">niasHT_022755</name>
</gene>
<comment type="caution">
    <text evidence="4">The sequence shown here is derived from an EMBL/GenBank/DDBJ whole genome shotgun (WGS) entry which is preliminary data.</text>
</comment>
<evidence type="ECO:0000259" key="3">
    <source>
        <dbReference type="PROSITE" id="PS50832"/>
    </source>
</evidence>
<proteinExistence type="inferred from homology"/>
<dbReference type="PANTHER" id="PTHR21668">
    <property type="entry name" value="EIF-1A"/>
    <property type="match status" value="1"/>
</dbReference>
<keyword evidence="5" id="KW-1185">Reference proteome</keyword>
<sequence length="502" mass="58370">MPKSKVKEDEKRGRGKNENDIMKRELVEKDGDDQAYAQVVKMLGNSRLIAFCFDGKNRLCHIRRGKLRKKGWINTGDIILTRLRGYQDHKGVVDVILKYTPDEARILKNSGQLPESTKLNVVDEGEMEFRLRRRREFAQTEEIGDGQVCGFATTVEASEIFISADCWLAVFDLLEPSQLGLGIALVSHRFDFYVDEHFKTRRWTLKSMKIWRKIGTNDTKGMQIVNYDRKPLPIPQKAMPKKIVGFEDISIGYFNQNAIAFLQRFRQLFGSCQINLVINRPSDRTFESFLCNIWPMIVKNICAMELYARIFYHLRQFVPSILNECPSLRVVNSNNSDGFFAEFPCDDSDNASNGQALAKWLFTPRPDNVPKVFKSWWESNYRNFSTRIEAFKSEFANASSPVNFIVVILSTSSFDDFVVPFDQTNELTREQLTLKWMNDAYLCKGVVWKDVGCSLLIRCPIVRDMDKWAKWEKEAIDWQFNGQWNRINIYRPVEFGRHLVLF</sequence>
<dbReference type="Pfam" id="PF01176">
    <property type="entry name" value="eIF-1a"/>
    <property type="match status" value="1"/>
</dbReference>
<evidence type="ECO:0000313" key="5">
    <source>
        <dbReference type="Proteomes" id="UP001620626"/>
    </source>
</evidence>
<dbReference type="Gene3D" id="2.40.50.140">
    <property type="entry name" value="Nucleic acid-binding proteins"/>
    <property type="match status" value="1"/>
</dbReference>
<dbReference type="Proteomes" id="UP001620626">
    <property type="component" value="Unassembled WGS sequence"/>
</dbReference>
<dbReference type="AlphaFoldDB" id="A0ABD2K670"/>
<evidence type="ECO:0000313" key="4">
    <source>
        <dbReference type="EMBL" id="KAL3098391.1"/>
    </source>
</evidence>
<dbReference type="InterPro" id="IPR006196">
    <property type="entry name" value="RNA-binding_domain_S1_IF1"/>
</dbReference>
<organism evidence="4 5">
    <name type="scientific">Heterodera trifolii</name>
    <dbReference type="NCBI Taxonomy" id="157864"/>
    <lineage>
        <taxon>Eukaryota</taxon>
        <taxon>Metazoa</taxon>
        <taxon>Ecdysozoa</taxon>
        <taxon>Nematoda</taxon>
        <taxon>Chromadorea</taxon>
        <taxon>Rhabditida</taxon>
        <taxon>Tylenchina</taxon>
        <taxon>Tylenchomorpha</taxon>
        <taxon>Tylenchoidea</taxon>
        <taxon>Heteroderidae</taxon>
        <taxon>Heteroderinae</taxon>
        <taxon>Heterodera</taxon>
    </lineage>
</organism>
<name>A0ABD2K670_9BILA</name>
<dbReference type="GO" id="GO:0003743">
    <property type="term" value="F:translation initiation factor activity"/>
    <property type="evidence" value="ECO:0007669"/>
    <property type="project" value="UniProtKB-UniRule"/>
</dbReference>
<keyword evidence="1" id="KW-0648">Protein biosynthesis</keyword>
<accession>A0ABD2K670</accession>
<evidence type="ECO:0000256" key="1">
    <source>
        <dbReference type="PROSITE-ProRule" id="PRU00181"/>
    </source>
</evidence>
<reference evidence="4 5" key="1">
    <citation type="submission" date="2024-10" db="EMBL/GenBank/DDBJ databases">
        <authorList>
            <person name="Kim D."/>
        </authorList>
    </citation>
    <scope>NUCLEOTIDE SEQUENCE [LARGE SCALE GENOMIC DNA]</scope>
    <source>
        <strain evidence="4">BH-2024</strain>
    </source>
</reference>
<dbReference type="EMBL" id="JBICBT010000824">
    <property type="protein sequence ID" value="KAL3098391.1"/>
    <property type="molecule type" value="Genomic_DNA"/>
</dbReference>